<evidence type="ECO:0000313" key="3">
    <source>
        <dbReference type="Proteomes" id="UP000011135"/>
    </source>
</evidence>
<name>L8JZB9_9BACT</name>
<dbReference type="STRING" id="1237149.C900_00506"/>
<feature type="chain" id="PRO_5003993583" description="Ig-like domain-containing protein" evidence="1">
    <location>
        <begin position="29"/>
        <end position="1192"/>
    </location>
</feature>
<proteinExistence type="predicted"/>
<feature type="signal peptide" evidence="1">
    <location>
        <begin position="1"/>
        <end position="28"/>
    </location>
</feature>
<organism evidence="2 3">
    <name type="scientific">Fulvivirga imtechensis AK7</name>
    <dbReference type="NCBI Taxonomy" id="1237149"/>
    <lineage>
        <taxon>Bacteria</taxon>
        <taxon>Pseudomonadati</taxon>
        <taxon>Bacteroidota</taxon>
        <taxon>Cytophagia</taxon>
        <taxon>Cytophagales</taxon>
        <taxon>Fulvivirgaceae</taxon>
        <taxon>Fulvivirga</taxon>
    </lineage>
</organism>
<reference evidence="2 3" key="1">
    <citation type="submission" date="2012-12" db="EMBL/GenBank/DDBJ databases">
        <title>Genome assembly of Fulvivirga imtechensis AK7.</title>
        <authorList>
            <person name="Nupur N."/>
            <person name="Khatri I."/>
            <person name="Kumar R."/>
            <person name="Subramanian S."/>
            <person name="Pinnaka A."/>
        </authorList>
    </citation>
    <scope>NUCLEOTIDE SEQUENCE [LARGE SCALE GENOMIC DNA]</scope>
    <source>
        <strain evidence="2 3">AK7</strain>
    </source>
</reference>
<dbReference type="Proteomes" id="UP000011135">
    <property type="component" value="Unassembled WGS sequence"/>
</dbReference>
<keyword evidence="1" id="KW-0732">Signal</keyword>
<keyword evidence="3" id="KW-1185">Reference proteome</keyword>
<comment type="caution">
    <text evidence="2">The sequence shown here is derived from an EMBL/GenBank/DDBJ whole genome shotgun (WGS) entry which is preliminary data.</text>
</comment>
<accession>L8JZB9</accession>
<gene>
    <name evidence="2" type="ORF">C900_00506</name>
</gene>
<dbReference type="EMBL" id="AMZN01000012">
    <property type="protein sequence ID" value="ELR73004.1"/>
    <property type="molecule type" value="Genomic_DNA"/>
</dbReference>
<evidence type="ECO:0000313" key="2">
    <source>
        <dbReference type="EMBL" id="ELR73004.1"/>
    </source>
</evidence>
<sequence length="1192" mass="132195">MCINCVQFILKRVLPCICFLLLATVAGKAQHLHIRDSRSVLPSSDVLATIRHVAIRSGLHTGVPDAGAPLYTLKGRKAALPISLRYHTQTPHHNLYSSWAGEGWSLEAGGMIARVIKSSDDFSAHGYIGSNLPTTIQGAGVAGLNNYLTQGYDTQPDQFYYSFAGHSGKFLFRPDGSIINSGFDRLDISLPSNELDIWEVKDHSGIIYRFGGTGFVEQAGNSQTDKIAVTAWFIREIVYPNGEMISFEYHTPFKIPVVKNAGKTEYYASGIPSLLETESAVSHYYTPYLKKITLNSGLSAFSAQFEIASDRQDGSSRKRLKSVRIFRHHDVSHTGELLKIFTLHHEKGPLLWLEKISEHRETVGNAYAETKFTYYDRDNINRAYGSTDYWGYYNGGTATGDFPKVTYNHHLEDELTTSGVVKKPSSTPAGLLKEMAYSLGKKVVYTYEPHQFEETLTDEHGVGYSYGGGYRIKTIESHDGTGPVITTTYAYTQPGGSTSGKLQAPPVTRYTGQRWHNINSQWTLKNTSVRTNFINNYLGLAPAVTYGVVKTEVAGRGMNSFAFYNDKASTATVTSEGYNNSSSGPITTHLDFLYGKLKSQEQYAKENNTYRLISGTSYDYEVFEESGVPLLQLTSDLVNGGTGGVEAAIRELYLNGGTGSVAGHEDKVCGLTYKQVPFRKARLLEVENTAYGDEGNSQSSSANYSYTAQNYPRQVVQNLPGNVHFEQAYSYAEDYPGVGFCDELTVRNMKSVVVESHTTRTDNAGSTITNGQAVEFSANTNAINGETQMVPVAIYHLERVPDGGVAESEIPTVSSLNYKKKASLAYDGYGNVVTTTHNDEKYAAVWDEDKLLPVAQAVRADASEVYYNGFEECCYDEAKAGLYSHQGGSFTIPFTPPSGKSYEMSYWYLENGEWLLYTGPFTSAINKGEALDEIKVYPSGSIMTTASFNSKSQAISQSDVNDIFTYNEYDESGSLVRVRDKDENILQQFSYHNHYLPPCEDPSGDYPITASFQVQSNALKVIAAGGCGKLRYNWYYIDAQNRQYPLNNSSSSISTGNLYACEEYFTLKCTVTDERALNSKTIYHHINTDTYLSPLQMDEFDIFYGEQSMYCPGDVIKVIGTARNGCGSYDVKWQFRKHETSQFTTISTGEFIITYTFQEAGTLRCTITDAMGDAVSQEVFLKGKRTVDCEEF</sequence>
<protein>
    <recommendedName>
        <fullName evidence="4">Ig-like domain-containing protein</fullName>
    </recommendedName>
</protein>
<dbReference type="eggNOG" id="COG3209">
    <property type="taxonomic scope" value="Bacteria"/>
</dbReference>
<evidence type="ECO:0008006" key="4">
    <source>
        <dbReference type="Google" id="ProtNLM"/>
    </source>
</evidence>
<evidence type="ECO:0000256" key="1">
    <source>
        <dbReference type="SAM" id="SignalP"/>
    </source>
</evidence>
<dbReference type="AlphaFoldDB" id="L8JZB9"/>